<accession>A0A1D3CZZ4</accession>
<evidence type="ECO:0000256" key="1">
    <source>
        <dbReference type="SAM" id="MobiDB-lite"/>
    </source>
</evidence>
<sequence>MVNVQPGHTCTPESTKEPRIPIRYDAPGDSIKLIYISKVTGPSSDAAQNSPNKYGHVCRVVHDDVDALLTLDIRHSNYQILSQNKPNPFKILEALQKAGSRSMSWLKLLRIRTRQWKILPQDAPQATQGTGRVLVLKIVAGEWVSKAQDMLDLNGHREASQTRVVALLNSKSLEQ</sequence>
<proteinExistence type="predicted"/>
<dbReference type="AlphaFoldDB" id="A0A1D3CZZ4"/>
<evidence type="ECO:0000313" key="2">
    <source>
        <dbReference type="EMBL" id="OEH76719.1"/>
    </source>
</evidence>
<dbReference type="Proteomes" id="UP000095192">
    <property type="component" value="Unassembled WGS sequence"/>
</dbReference>
<comment type="caution">
    <text evidence="2">The sequence shown here is derived from an EMBL/GenBank/DDBJ whole genome shotgun (WGS) entry which is preliminary data.</text>
</comment>
<evidence type="ECO:0000313" key="3">
    <source>
        <dbReference type="Proteomes" id="UP000095192"/>
    </source>
</evidence>
<organism evidence="2 3">
    <name type="scientific">Cyclospora cayetanensis</name>
    <dbReference type="NCBI Taxonomy" id="88456"/>
    <lineage>
        <taxon>Eukaryota</taxon>
        <taxon>Sar</taxon>
        <taxon>Alveolata</taxon>
        <taxon>Apicomplexa</taxon>
        <taxon>Conoidasida</taxon>
        <taxon>Coccidia</taxon>
        <taxon>Eucoccidiorida</taxon>
        <taxon>Eimeriorina</taxon>
        <taxon>Eimeriidae</taxon>
        <taxon>Cyclospora</taxon>
    </lineage>
</organism>
<dbReference type="InParanoid" id="A0A1D3CZZ4"/>
<dbReference type="EMBL" id="JROU02001345">
    <property type="protein sequence ID" value="OEH76719.1"/>
    <property type="molecule type" value="Genomic_DNA"/>
</dbReference>
<feature type="region of interest" description="Disordered" evidence="1">
    <location>
        <begin position="1"/>
        <end position="20"/>
    </location>
</feature>
<feature type="compositionally biased region" description="Polar residues" evidence="1">
    <location>
        <begin position="1"/>
        <end position="13"/>
    </location>
</feature>
<keyword evidence="3" id="KW-1185">Reference proteome</keyword>
<dbReference type="VEuPathDB" id="ToxoDB:cyc_07411"/>
<protein>
    <submittedName>
        <fullName evidence="2">Uncharacterized protein</fullName>
    </submittedName>
</protein>
<name>A0A1D3CZZ4_9EIME</name>
<gene>
    <name evidence="2" type="ORF">cyc_07411</name>
</gene>
<reference evidence="2 3" key="1">
    <citation type="journal article" date="2016" name="BMC Genomics">
        <title>Comparative genomics reveals Cyclospora cayetanensis possesses coccidia-like metabolism and invasion components but unique surface antigens.</title>
        <authorList>
            <person name="Liu S."/>
            <person name="Wang L."/>
            <person name="Zheng H."/>
            <person name="Xu Z."/>
            <person name="Roellig D.M."/>
            <person name="Li N."/>
            <person name="Frace M.A."/>
            <person name="Tang K."/>
            <person name="Arrowood M.J."/>
            <person name="Moss D.M."/>
            <person name="Zhang L."/>
            <person name="Feng Y."/>
            <person name="Xiao L."/>
        </authorList>
    </citation>
    <scope>NUCLEOTIDE SEQUENCE [LARGE SCALE GENOMIC DNA]</scope>
    <source>
        <strain evidence="2 3">CHN_HEN01</strain>
    </source>
</reference>